<dbReference type="AlphaFoldDB" id="A0A1Y2K646"/>
<keyword evidence="1" id="KW-1133">Transmembrane helix</keyword>
<name>A0A1Y2K646_9PROT</name>
<keyword evidence="1" id="KW-0472">Membrane</keyword>
<sequence length="1064" mass="117509">MPSRLFRKIFRFLFYMLALVIVLAAALPLIMLQPQARDMALGQLQQQLHWRIHIEEFDLYWGRLDMRSVSAISHGTDIEAALLRVEWSLHDLFSGRLSNFQLYDPVVSIVPTSSNNDSASAQKANWRKAPMALPFALRTFQIRNGLIQLKSKRNQTQWKLTRIEAYGDDLDEGQGEVIFAGQGDPGGVITAQVVWSREQVMLNIDAEDAPLAPLGALVGAPLDAGYLSTHMEITLGPNIPFEASGRLRVKNAHSAGGWNADGELFLHAGRRNVEWTGAVLVGSPYAGKEDLLLTGVVAYDKGLWVLQESEVKLAGLGRLELNGRWEAGLHLDATLISVAPMELAKWLGAPASEELRLRTHKPWRLHVVAQGDPRAPEWQASLKSGPDVIHSDQLRAQDVNVSLQLNGRGAELGDRARVELSAAHLKYHKAEAIEMLWHGEVDLSEENEESLEAHLLGKWRVRTGNGAYQSMGVSMDARLDGLAVSTLGAEVTVADGGMIHIAHRKLRKYISWVFTAEPKKPLEISLVGALLDRNLGSGDLSGKLEFLQRHIPGSHWEGQFSWGLRNGRWSQPARGDAPEVIAQGVNAAGDGNFSWAEQVKSYRVSTSMRVEKGEWLADGWYGDLGAEEPQAIANISLLPDGALSGRLRVMARSIEKLTLQSRNWRDPKAAGVTAKLNQLRLEPLFKTYLQDRWALVNPQWRQAKMVGQVDGEVTLNWPGEAMRLEGSLSLRDGYIVGPGQEWRLENVSLDLPIYTDLAPPKLPRDPGALNIERVIWRQEPIALMGLKPIVEGRLLRLGEQVELDLLGGGVKLSNVQVEFPQTESPAQARFGLTGRDLNLTRVSHALQLTKPMEGKAFLEFPRVTLSQWGVGKFQGEAGLQMYGGIVSLRNIWARNVTQPTPEWGMDVQVSQLDLGRVSAALGVGAMHGTLSGEVEDLAMAGAEPVSFDASFGSVESNTQQVISVDAINDLNMLGGGGVNAITQGLLSAFNNYRYRRIGIRCRLKNDRFHLSGLGGAERQHLLVEGSYIPPRVDVVSHNSVIGWKDMVERLDRIFERAAERQKEE</sequence>
<evidence type="ECO:0008006" key="4">
    <source>
        <dbReference type="Google" id="ProtNLM"/>
    </source>
</evidence>
<keyword evidence="3" id="KW-1185">Reference proteome</keyword>
<keyword evidence="1" id="KW-0812">Transmembrane</keyword>
<protein>
    <recommendedName>
        <fullName evidence="4">Dicarboxylate transport domain-containing protein</fullName>
    </recommendedName>
</protein>
<dbReference type="Proteomes" id="UP000194003">
    <property type="component" value="Unassembled WGS sequence"/>
</dbReference>
<dbReference type="STRING" id="1434232.MAIT1_03142"/>
<gene>
    <name evidence="2" type="ORF">MAIT1_03142</name>
</gene>
<evidence type="ECO:0000313" key="2">
    <source>
        <dbReference type="EMBL" id="OSM05013.1"/>
    </source>
</evidence>
<evidence type="ECO:0000256" key="1">
    <source>
        <dbReference type="SAM" id="Phobius"/>
    </source>
</evidence>
<reference evidence="2 3" key="1">
    <citation type="journal article" date="2016" name="BMC Genomics">
        <title>Combined genomic and structural analyses of a cultured magnetotactic bacterium reveals its niche adaptation to a dynamic environment.</title>
        <authorList>
            <person name="Araujo A.C."/>
            <person name="Morillo V."/>
            <person name="Cypriano J."/>
            <person name="Teixeira L.C."/>
            <person name="Leao P."/>
            <person name="Lyra S."/>
            <person name="Almeida L.G."/>
            <person name="Bazylinski D.A."/>
            <person name="Vasconcellos A.T."/>
            <person name="Abreu F."/>
            <person name="Lins U."/>
        </authorList>
    </citation>
    <scope>NUCLEOTIDE SEQUENCE [LARGE SCALE GENOMIC DNA]</scope>
    <source>
        <strain evidence="2 3">IT-1</strain>
    </source>
</reference>
<dbReference type="EMBL" id="LVJN01000018">
    <property type="protein sequence ID" value="OSM05013.1"/>
    <property type="molecule type" value="Genomic_DNA"/>
</dbReference>
<proteinExistence type="predicted"/>
<feature type="transmembrane region" description="Helical" evidence="1">
    <location>
        <begin position="12"/>
        <end position="32"/>
    </location>
</feature>
<evidence type="ECO:0000313" key="3">
    <source>
        <dbReference type="Proteomes" id="UP000194003"/>
    </source>
</evidence>
<comment type="caution">
    <text evidence="2">The sequence shown here is derived from an EMBL/GenBank/DDBJ whole genome shotgun (WGS) entry which is preliminary data.</text>
</comment>
<accession>A0A1Y2K646</accession>
<organism evidence="2 3">
    <name type="scientific">Magnetofaba australis IT-1</name>
    <dbReference type="NCBI Taxonomy" id="1434232"/>
    <lineage>
        <taxon>Bacteria</taxon>
        <taxon>Pseudomonadati</taxon>
        <taxon>Pseudomonadota</taxon>
        <taxon>Magnetococcia</taxon>
        <taxon>Magnetococcales</taxon>
        <taxon>Magnetococcaceae</taxon>
        <taxon>Magnetofaba</taxon>
    </lineage>
</organism>